<sequence>MVQNCCVVNCSNRQIKNTPFSFHSFPWSDRHRLAAWISRISRKNPDGSEWCPKPCDKVCSSHFVKADFFKAHNRSKPCDKVCSSHFVKADFFKAHNRSILKTDAIPSVFPNYPKHKQVYSSRRKSPKRRVLVSPPTKSQPRPAISPSASIQLDHAYTFSSVEAHLQSTQRKLDFYLEKQQKQASELKKMKKQVQRRDKKIESLSGH</sequence>
<dbReference type="OrthoDB" id="5990390at2759"/>
<dbReference type="PROSITE" id="PS50950">
    <property type="entry name" value="ZF_THAP"/>
    <property type="match status" value="1"/>
</dbReference>
<dbReference type="Pfam" id="PF05485">
    <property type="entry name" value="THAP"/>
    <property type="match status" value="1"/>
</dbReference>
<evidence type="ECO:0000256" key="1">
    <source>
        <dbReference type="ARBA" id="ARBA00022723"/>
    </source>
</evidence>
<keyword evidence="2 5" id="KW-0863">Zinc-finger</keyword>
<dbReference type="InterPro" id="IPR006612">
    <property type="entry name" value="THAP_Znf"/>
</dbReference>
<feature type="compositionally biased region" description="Basic and acidic residues" evidence="6">
    <location>
        <begin position="194"/>
        <end position="206"/>
    </location>
</feature>
<protein>
    <recommendedName>
        <fullName evidence="7">THAP-type domain-containing protein</fullName>
    </recommendedName>
</protein>
<reference evidence="8 9" key="1">
    <citation type="submission" date="2019-01" db="EMBL/GenBank/DDBJ databases">
        <title>A draft genome assembly of the solar-powered sea slug Elysia chlorotica.</title>
        <authorList>
            <person name="Cai H."/>
            <person name="Li Q."/>
            <person name="Fang X."/>
            <person name="Li J."/>
            <person name="Curtis N.E."/>
            <person name="Altenburger A."/>
            <person name="Shibata T."/>
            <person name="Feng M."/>
            <person name="Maeda T."/>
            <person name="Schwartz J.A."/>
            <person name="Shigenobu S."/>
            <person name="Lundholm N."/>
            <person name="Nishiyama T."/>
            <person name="Yang H."/>
            <person name="Hasebe M."/>
            <person name="Li S."/>
            <person name="Pierce S.K."/>
            <person name="Wang J."/>
        </authorList>
    </citation>
    <scope>NUCLEOTIDE SEQUENCE [LARGE SCALE GENOMIC DNA]</scope>
    <source>
        <strain evidence="8">EC2010</strain>
        <tissue evidence="8">Whole organism of an adult</tissue>
    </source>
</reference>
<feature type="region of interest" description="Disordered" evidence="6">
    <location>
        <begin position="117"/>
        <end position="146"/>
    </location>
</feature>
<dbReference type="PANTHER" id="PTHR46927">
    <property type="entry name" value="AGAP005574-PA"/>
    <property type="match status" value="1"/>
</dbReference>
<proteinExistence type="predicted"/>
<feature type="region of interest" description="Disordered" evidence="6">
    <location>
        <begin position="183"/>
        <end position="206"/>
    </location>
</feature>
<dbReference type="Proteomes" id="UP000271974">
    <property type="component" value="Unassembled WGS sequence"/>
</dbReference>
<comment type="caution">
    <text evidence="8">The sequence shown here is derived from an EMBL/GenBank/DDBJ whole genome shotgun (WGS) entry which is preliminary data.</text>
</comment>
<feature type="domain" description="THAP-type" evidence="7">
    <location>
        <begin position="1"/>
        <end position="109"/>
    </location>
</feature>
<dbReference type="EMBL" id="RQTK01001667">
    <property type="protein sequence ID" value="RUS69478.1"/>
    <property type="molecule type" value="Genomic_DNA"/>
</dbReference>
<dbReference type="GO" id="GO:0003677">
    <property type="term" value="F:DNA binding"/>
    <property type="evidence" value="ECO:0007669"/>
    <property type="project" value="UniProtKB-UniRule"/>
</dbReference>
<evidence type="ECO:0000313" key="9">
    <source>
        <dbReference type="Proteomes" id="UP000271974"/>
    </source>
</evidence>
<accession>A0A3S0Z8U9</accession>
<evidence type="ECO:0000259" key="7">
    <source>
        <dbReference type="PROSITE" id="PS50950"/>
    </source>
</evidence>
<dbReference type="SUPFAM" id="SSF57716">
    <property type="entry name" value="Glucocorticoid receptor-like (DNA-binding domain)"/>
    <property type="match status" value="1"/>
</dbReference>
<dbReference type="GO" id="GO:0008270">
    <property type="term" value="F:zinc ion binding"/>
    <property type="evidence" value="ECO:0007669"/>
    <property type="project" value="UniProtKB-KW"/>
</dbReference>
<gene>
    <name evidence="8" type="ORF">EGW08_022762</name>
</gene>
<evidence type="ECO:0000256" key="6">
    <source>
        <dbReference type="SAM" id="MobiDB-lite"/>
    </source>
</evidence>
<dbReference type="InterPro" id="IPR052224">
    <property type="entry name" value="THAP_domain_protein"/>
</dbReference>
<keyword evidence="3" id="KW-0862">Zinc</keyword>
<evidence type="ECO:0000256" key="4">
    <source>
        <dbReference type="ARBA" id="ARBA00023125"/>
    </source>
</evidence>
<dbReference type="AlphaFoldDB" id="A0A3S0Z8U9"/>
<keyword evidence="9" id="KW-1185">Reference proteome</keyword>
<dbReference type="SMART" id="SM00980">
    <property type="entry name" value="THAP"/>
    <property type="match status" value="1"/>
</dbReference>
<evidence type="ECO:0000313" key="8">
    <source>
        <dbReference type="EMBL" id="RUS69478.1"/>
    </source>
</evidence>
<name>A0A3S0Z8U9_ELYCH</name>
<evidence type="ECO:0000256" key="3">
    <source>
        <dbReference type="ARBA" id="ARBA00022833"/>
    </source>
</evidence>
<keyword evidence="4 5" id="KW-0238">DNA-binding</keyword>
<evidence type="ECO:0000256" key="2">
    <source>
        <dbReference type="ARBA" id="ARBA00022771"/>
    </source>
</evidence>
<feature type="compositionally biased region" description="Basic residues" evidence="6">
    <location>
        <begin position="117"/>
        <end position="130"/>
    </location>
</feature>
<evidence type="ECO:0000256" key="5">
    <source>
        <dbReference type="PROSITE-ProRule" id="PRU00309"/>
    </source>
</evidence>
<dbReference type="PANTHER" id="PTHR46927:SF3">
    <property type="entry name" value="THAP-TYPE DOMAIN-CONTAINING PROTEIN"/>
    <property type="match status" value="1"/>
</dbReference>
<organism evidence="8 9">
    <name type="scientific">Elysia chlorotica</name>
    <name type="common">Eastern emerald elysia</name>
    <name type="synonym">Sea slug</name>
    <dbReference type="NCBI Taxonomy" id="188477"/>
    <lineage>
        <taxon>Eukaryota</taxon>
        <taxon>Metazoa</taxon>
        <taxon>Spiralia</taxon>
        <taxon>Lophotrochozoa</taxon>
        <taxon>Mollusca</taxon>
        <taxon>Gastropoda</taxon>
        <taxon>Heterobranchia</taxon>
        <taxon>Euthyneura</taxon>
        <taxon>Panpulmonata</taxon>
        <taxon>Sacoglossa</taxon>
        <taxon>Placobranchoidea</taxon>
        <taxon>Plakobranchidae</taxon>
        <taxon>Elysia</taxon>
    </lineage>
</organism>
<keyword evidence="1" id="KW-0479">Metal-binding</keyword>